<dbReference type="EMBL" id="QXGD01000481">
    <property type="protein sequence ID" value="KAE9237904.1"/>
    <property type="molecule type" value="Genomic_DNA"/>
</dbReference>
<dbReference type="AlphaFoldDB" id="A0A6A3ZQA1"/>
<evidence type="ECO:0000313" key="3">
    <source>
        <dbReference type="EMBL" id="KAE9237904.1"/>
    </source>
</evidence>
<proteinExistence type="predicted"/>
<sequence length="444" mass="50977">MTTSFQEDDEGVFEAALSFVNEFDFNTSTAISSPSQLSVQRRQEFPPTLNTESAIDDAAEPLSKEEKRRRRAEKKRLLRKAGVYSDPNRARNEQTREIAFLREQMEKLQLDLQVLQARKQQSGVKALVAVNTETHRSSLWREQATRQRRRREQAECDNVRLKLAVERQRKVADRLGVLIQKRTRQLNNECASLINQCCVDHPAIAVLDFCGDVRDFRGLFCLLDEAYRDMDTTFAANGLATMSIPIGDVHMREDVDGKYLEFFTYKDLPFGLQDTAQVSWDYFKGAEKHMAYGNLYEKAAKSLDEPYTVIEEFRKEVYSNNSRADVKMRQVVRRYVEADRDVVVRVSHAAPIEVKNKVLRGLTHNVRGFAITRRSPASTPMQELTQLQLCTQIALELKDGVTYDPKNVRALTDFLIVHGLKNTVVHCEFIENALADHALRRRIA</sequence>
<reference evidence="3 4" key="1">
    <citation type="submission" date="2018-08" db="EMBL/GenBank/DDBJ databases">
        <title>Genomic investigation of the strawberry pathogen Phytophthora fragariae indicates pathogenicity is determined by transcriptional variation in three key races.</title>
        <authorList>
            <person name="Adams T.M."/>
            <person name="Armitage A.D."/>
            <person name="Sobczyk M.K."/>
            <person name="Bates H.J."/>
            <person name="Dunwell J.M."/>
            <person name="Nellist C.F."/>
            <person name="Harrison R.J."/>
        </authorList>
    </citation>
    <scope>NUCLEOTIDE SEQUENCE [LARGE SCALE GENOMIC DNA]</scope>
    <source>
        <strain evidence="3 4">BC-1</strain>
    </source>
</reference>
<dbReference type="PANTHER" id="PTHR35796">
    <property type="entry name" value="HYPOTHETICAL CYTOSOLIC PROTEIN"/>
    <property type="match status" value="1"/>
</dbReference>
<dbReference type="PANTHER" id="PTHR35796:SF3">
    <property type="entry name" value="BHLH DOMAIN-CONTAINING PROTEIN"/>
    <property type="match status" value="1"/>
</dbReference>
<feature type="compositionally biased region" description="Polar residues" evidence="2">
    <location>
        <begin position="31"/>
        <end position="40"/>
    </location>
</feature>
<evidence type="ECO:0000313" key="4">
    <source>
        <dbReference type="Proteomes" id="UP000440367"/>
    </source>
</evidence>
<feature type="region of interest" description="Disordered" evidence="2">
    <location>
        <begin position="31"/>
        <end position="71"/>
    </location>
</feature>
<comment type="caution">
    <text evidence="3">The sequence shown here is derived from an EMBL/GenBank/DDBJ whole genome shotgun (WGS) entry which is preliminary data.</text>
</comment>
<organism evidence="3 4">
    <name type="scientific">Phytophthora fragariae</name>
    <dbReference type="NCBI Taxonomy" id="53985"/>
    <lineage>
        <taxon>Eukaryota</taxon>
        <taxon>Sar</taxon>
        <taxon>Stramenopiles</taxon>
        <taxon>Oomycota</taxon>
        <taxon>Peronosporomycetes</taxon>
        <taxon>Peronosporales</taxon>
        <taxon>Peronosporaceae</taxon>
        <taxon>Phytophthora</taxon>
    </lineage>
</organism>
<gene>
    <name evidence="3" type="ORF">PF002_g10808</name>
</gene>
<protein>
    <submittedName>
        <fullName evidence="3">Uncharacterized protein</fullName>
    </submittedName>
</protein>
<evidence type="ECO:0000256" key="1">
    <source>
        <dbReference type="SAM" id="Coils"/>
    </source>
</evidence>
<accession>A0A6A3ZQA1</accession>
<keyword evidence="1" id="KW-0175">Coiled coil</keyword>
<evidence type="ECO:0000256" key="2">
    <source>
        <dbReference type="SAM" id="MobiDB-lite"/>
    </source>
</evidence>
<name>A0A6A3ZQA1_9STRA</name>
<feature type="coiled-coil region" evidence="1">
    <location>
        <begin position="91"/>
        <end position="118"/>
    </location>
</feature>
<dbReference type="Proteomes" id="UP000440367">
    <property type="component" value="Unassembled WGS sequence"/>
</dbReference>